<feature type="compositionally biased region" description="Basic and acidic residues" evidence="1">
    <location>
        <begin position="1"/>
        <end position="12"/>
    </location>
</feature>
<name>A0A2C6KF23_9APIC</name>
<dbReference type="RefSeq" id="XP_067916707.1">
    <property type="nucleotide sequence ID" value="XM_068071318.1"/>
</dbReference>
<evidence type="ECO:0000256" key="1">
    <source>
        <dbReference type="SAM" id="MobiDB-lite"/>
    </source>
</evidence>
<proteinExistence type="predicted"/>
<comment type="caution">
    <text evidence="2">The sequence shown here is derived from an EMBL/GenBank/DDBJ whole genome shotgun (WGS) entry which is preliminary data.</text>
</comment>
<dbReference type="EMBL" id="MIGC01010172">
    <property type="protein sequence ID" value="PHJ14973.1"/>
    <property type="molecule type" value="Genomic_DNA"/>
</dbReference>
<dbReference type="VEuPathDB" id="ToxoDB:CSUI_011217"/>
<evidence type="ECO:0000313" key="2">
    <source>
        <dbReference type="EMBL" id="PHJ14973.1"/>
    </source>
</evidence>
<dbReference type="GeneID" id="94434529"/>
<protein>
    <submittedName>
        <fullName evidence="2">Uncharacterized protein</fullName>
    </submittedName>
</protein>
<dbReference type="AlphaFoldDB" id="A0A2C6KF23"/>
<keyword evidence="3" id="KW-1185">Reference proteome</keyword>
<feature type="region of interest" description="Disordered" evidence="1">
    <location>
        <begin position="72"/>
        <end position="92"/>
    </location>
</feature>
<gene>
    <name evidence="2" type="ORF">CSUI_011217</name>
</gene>
<dbReference type="Proteomes" id="UP000221165">
    <property type="component" value="Unassembled WGS sequence"/>
</dbReference>
<organism evidence="2 3">
    <name type="scientific">Cystoisospora suis</name>
    <dbReference type="NCBI Taxonomy" id="483139"/>
    <lineage>
        <taxon>Eukaryota</taxon>
        <taxon>Sar</taxon>
        <taxon>Alveolata</taxon>
        <taxon>Apicomplexa</taxon>
        <taxon>Conoidasida</taxon>
        <taxon>Coccidia</taxon>
        <taxon>Eucoccidiorida</taxon>
        <taxon>Eimeriorina</taxon>
        <taxon>Sarcocystidae</taxon>
        <taxon>Cystoisospora</taxon>
    </lineage>
</organism>
<sequence length="92" mass="10505">MQQELKESREAGRAMSENLMQRLEQGDTHLKQLQVFSITTATNIHEKKKKNSFFLSTSFFPLRYSLQSSFHPAVSSNTSSSRALSLSFDTQM</sequence>
<feature type="region of interest" description="Disordered" evidence="1">
    <location>
        <begin position="1"/>
        <end position="22"/>
    </location>
</feature>
<reference evidence="2 3" key="1">
    <citation type="journal article" date="2017" name="Int. J. Parasitol.">
        <title>The genome of the protozoan parasite Cystoisospora suis and a reverse vaccinology approach to identify vaccine candidates.</title>
        <authorList>
            <person name="Palmieri N."/>
            <person name="Shrestha A."/>
            <person name="Ruttkowski B."/>
            <person name="Beck T."/>
            <person name="Vogl C."/>
            <person name="Tomley F."/>
            <person name="Blake D.P."/>
            <person name="Joachim A."/>
        </authorList>
    </citation>
    <scope>NUCLEOTIDE SEQUENCE [LARGE SCALE GENOMIC DNA]</scope>
    <source>
        <strain evidence="2 3">Wien I</strain>
    </source>
</reference>
<evidence type="ECO:0000313" key="3">
    <source>
        <dbReference type="Proteomes" id="UP000221165"/>
    </source>
</evidence>
<accession>A0A2C6KF23</accession>
<feature type="compositionally biased region" description="Low complexity" evidence="1">
    <location>
        <begin position="75"/>
        <end position="92"/>
    </location>
</feature>